<evidence type="ECO:0000256" key="2">
    <source>
        <dbReference type="ARBA" id="ARBA00022598"/>
    </source>
</evidence>
<proteinExistence type="inferred from homology"/>
<dbReference type="Proteomes" id="UP000030661">
    <property type="component" value="Unassembled WGS sequence"/>
</dbReference>
<dbReference type="Gene3D" id="3.30.470.20">
    <property type="entry name" value="ATP-grasp fold, B domain"/>
    <property type="match status" value="1"/>
</dbReference>
<dbReference type="HOGENOM" id="CLU_039268_2_1_0"/>
<evidence type="ECO:0000256" key="3">
    <source>
        <dbReference type="ARBA" id="ARBA00023316"/>
    </source>
</evidence>
<dbReference type="PANTHER" id="PTHR23132">
    <property type="entry name" value="D-ALANINE--D-ALANINE LIGASE"/>
    <property type="match status" value="1"/>
</dbReference>
<dbReference type="EMBL" id="DF820464">
    <property type="protein sequence ID" value="GAK55895.1"/>
    <property type="molecule type" value="Genomic_DNA"/>
</dbReference>
<dbReference type="InterPro" id="IPR011761">
    <property type="entry name" value="ATP-grasp"/>
</dbReference>
<dbReference type="PROSITE" id="PS50975">
    <property type="entry name" value="ATP_GRASP"/>
    <property type="match status" value="1"/>
</dbReference>
<accession>A0A081BU90</accession>
<dbReference type="PANTHER" id="PTHR23132:SF23">
    <property type="entry name" value="D-ALANINE--D-ALANINE LIGASE B"/>
    <property type="match status" value="1"/>
</dbReference>
<dbReference type="InterPro" id="IPR016185">
    <property type="entry name" value="PreATP-grasp_dom_sf"/>
</dbReference>
<dbReference type="GO" id="GO:0008716">
    <property type="term" value="F:D-alanine-D-alanine ligase activity"/>
    <property type="evidence" value="ECO:0007669"/>
    <property type="project" value="InterPro"/>
</dbReference>
<dbReference type="eggNOG" id="COG1181">
    <property type="taxonomic scope" value="Bacteria"/>
</dbReference>
<keyword evidence="4" id="KW-0547">Nucleotide-binding</keyword>
<evidence type="ECO:0000256" key="4">
    <source>
        <dbReference type="PROSITE-ProRule" id="PRU00409"/>
    </source>
</evidence>
<sequence>MNIGLTYDLRDDYLAEGYGEEETAEFDRCSTIDAIERTLQALGYQTSRIGHARNLMKRLALGERWDLVFNIAEGMYGFGRESLVPALLEAHQIPCVFSDSLVLALTLHKGMTKHVIRDMGIPTPDFAVVSSEADIENISLPFPLFAKPVAEGTGKGVTAASKIRNQHELHHICLKLLANYHQPVLIETFLPGREFTVGVLGTGKEARVIGVMEVILNDQAEQDVYSYANKEHWEGLVEYQLATDAMAQKASEVALAAWRGLGCRDAGRLDLRADANGMPNFIEVNPLAGIHPEHSDLPILCTLMGISYRELIDSIMRSALTRVDAAVVQEYLEQAA</sequence>
<dbReference type="InterPro" id="IPR011095">
    <property type="entry name" value="Dala_Dala_lig_C"/>
</dbReference>
<comment type="similarity">
    <text evidence="1">Belongs to the D-alanine--D-alanine ligase family.</text>
</comment>
<reference evidence="6" key="1">
    <citation type="journal article" date="2015" name="PeerJ">
        <title>First genomic representation of candidate bacterial phylum KSB3 points to enhanced environmental sensing as a trigger of wastewater bulking.</title>
        <authorList>
            <person name="Sekiguchi Y."/>
            <person name="Ohashi A."/>
            <person name="Parks D.H."/>
            <person name="Yamauchi T."/>
            <person name="Tyson G.W."/>
            <person name="Hugenholtz P."/>
        </authorList>
    </citation>
    <scope>NUCLEOTIDE SEQUENCE [LARGE SCALE GENOMIC DNA]</scope>
</reference>
<dbReference type="Gene3D" id="3.40.50.20">
    <property type="match status" value="1"/>
</dbReference>
<dbReference type="AlphaFoldDB" id="A0A081BU90"/>
<keyword evidence="4" id="KW-0067">ATP-binding</keyword>
<gene>
    <name evidence="6" type="ORF">U27_02856</name>
</gene>
<dbReference type="Pfam" id="PF07478">
    <property type="entry name" value="Dala_Dala_lig_C"/>
    <property type="match status" value="1"/>
</dbReference>
<organism evidence="6">
    <name type="scientific">Vecturithrix granuli</name>
    <dbReference type="NCBI Taxonomy" id="1499967"/>
    <lineage>
        <taxon>Bacteria</taxon>
        <taxon>Candidatus Moduliflexota</taxon>
        <taxon>Candidatus Vecturitrichia</taxon>
        <taxon>Candidatus Vecturitrichales</taxon>
        <taxon>Candidatus Vecturitrichaceae</taxon>
        <taxon>Candidatus Vecturithrix</taxon>
    </lineage>
</organism>
<keyword evidence="7" id="KW-1185">Reference proteome</keyword>
<dbReference type="GO" id="GO:0046872">
    <property type="term" value="F:metal ion binding"/>
    <property type="evidence" value="ECO:0007669"/>
    <property type="project" value="InterPro"/>
</dbReference>
<dbReference type="Gene3D" id="3.30.1490.20">
    <property type="entry name" value="ATP-grasp fold, A domain"/>
    <property type="match status" value="1"/>
</dbReference>
<evidence type="ECO:0000313" key="6">
    <source>
        <dbReference type="EMBL" id="GAK55895.1"/>
    </source>
</evidence>
<dbReference type="SUPFAM" id="SSF52440">
    <property type="entry name" value="PreATP-grasp domain"/>
    <property type="match status" value="1"/>
</dbReference>
<keyword evidence="3" id="KW-0961">Cell wall biogenesis/degradation</keyword>
<protein>
    <submittedName>
        <fullName evidence="6">D-alanine--D-alanine ligase</fullName>
    </submittedName>
</protein>
<name>A0A081BU90_VECG1</name>
<evidence type="ECO:0000259" key="5">
    <source>
        <dbReference type="PROSITE" id="PS50975"/>
    </source>
</evidence>
<evidence type="ECO:0000313" key="7">
    <source>
        <dbReference type="Proteomes" id="UP000030661"/>
    </source>
</evidence>
<feature type="domain" description="ATP-grasp" evidence="5">
    <location>
        <begin position="113"/>
        <end position="317"/>
    </location>
</feature>
<dbReference type="SUPFAM" id="SSF56059">
    <property type="entry name" value="Glutathione synthetase ATP-binding domain-like"/>
    <property type="match status" value="1"/>
</dbReference>
<dbReference type="GO" id="GO:0071555">
    <property type="term" value="P:cell wall organization"/>
    <property type="evidence" value="ECO:0007669"/>
    <property type="project" value="UniProtKB-KW"/>
</dbReference>
<dbReference type="InterPro" id="IPR013815">
    <property type="entry name" value="ATP_grasp_subdomain_1"/>
</dbReference>
<keyword evidence="2 6" id="KW-0436">Ligase</keyword>
<dbReference type="GO" id="GO:0005524">
    <property type="term" value="F:ATP binding"/>
    <property type="evidence" value="ECO:0007669"/>
    <property type="project" value="UniProtKB-UniRule"/>
</dbReference>
<evidence type="ECO:0000256" key="1">
    <source>
        <dbReference type="ARBA" id="ARBA00010871"/>
    </source>
</evidence>
<dbReference type="STRING" id="1499967.U27_02856"/>